<sequence>MENTLIQHKHHRLHAIAVIIAVLFQLYLASTAALNPTQVHSTTWLNKVQSEKVLLCTADGFKWVDINTLIEANAQSSSKLIQDLNLHDGFQFECPLLQAVQFFLLVAIGLYLTTIHWLRRVKYALTTYHFSKCDKLVYKHIAPKHSPPSVFPA</sequence>
<name>A0A0P7DWN5_VIBAL</name>
<evidence type="ECO:0000313" key="3">
    <source>
        <dbReference type="EMBL" id="NMR75015.1"/>
    </source>
</evidence>
<keyword evidence="5" id="KW-1185">Reference proteome</keyword>
<dbReference type="EMBL" id="JABCMA010000018">
    <property type="protein sequence ID" value="NMR75015.1"/>
    <property type="molecule type" value="Genomic_DNA"/>
</dbReference>
<keyword evidence="1" id="KW-0812">Transmembrane</keyword>
<keyword evidence="1" id="KW-1133">Transmembrane helix</keyword>
<dbReference type="Proteomes" id="UP000054316">
    <property type="component" value="Unassembled WGS sequence"/>
</dbReference>
<evidence type="ECO:0000313" key="6">
    <source>
        <dbReference type="Proteomes" id="UP000565155"/>
    </source>
</evidence>
<evidence type="ECO:0000313" key="2">
    <source>
        <dbReference type="EMBL" id="EGQ9137419.1"/>
    </source>
</evidence>
<reference evidence="3 6" key="3">
    <citation type="submission" date="2020-04" db="EMBL/GenBank/DDBJ databases">
        <title>Whole-genome sequencing of Vibrio spp. from China reveals different genetic environments of blaCTX-M-14 among diverse lineages.</title>
        <authorList>
            <person name="Zheng Z."/>
            <person name="Ye L."/>
            <person name="Chen S."/>
        </authorList>
    </citation>
    <scope>NUCLEOTIDE SEQUENCE [LARGE SCALE GENOMIC DNA]</scope>
    <source>
        <strain evidence="3 6">Vb1636</strain>
    </source>
</reference>
<proteinExistence type="predicted"/>
<evidence type="ECO:0000256" key="1">
    <source>
        <dbReference type="SAM" id="Phobius"/>
    </source>
</evidence>
<reference evidence="2" key="2">
    <citation type="submission" date="2019-11" db="EMBL/GenBank/DDBJ databases">
        <authorList>
            <consortium name="PulseNet: The National Subtyping Network for Foodborne Disease Surveillance"/>
            <person name="Tarr C.L."/>
            <person name="Trees E."/>
            <person name="Katz L.S."/>
            <person name="Carleton-Romer H.A."/>
            <person name="Stroika S."/>
            <person name="Kucerova Z."/>
            <person name="Roache K.F."/>
            <person name="Sabol A.L."/>
            <person name="Besser J."/>
            <person name="Gerner-Smidt P."/>
        </authorList>
    </citation>
    <scope>NUCLEOTIDE SEQUENCE</scope>
    <source>
        <strain evidence="2">PNUSAV001129</strain>
    </source>
</reference>
<dbReference type="Proteomes" id="UP000565155">
    <property type="component" value="Unassembled WGS sequence"/>
</dbReference>
<feature type="transmembrane region" description="Helical" evidence="1">
    <location>
        <begin position="12"/>
        <end position="34"/>
    </location>
</feature>
<dbReference type="EMBL" id="AAXMUW010000055">
    <property type="protein sequence ID" value="EGQ9137419.1"/>
    <property type="molecule type" value="Genomic_DNA"/>
</dbReference>
<protein>
    <submittedName>
        <fullName evidence="2">Uncharacterized protein</fullName>
    </submittedName>
</protein>
<gene>
    <name evidence="4" type="ORF">AL553_023645</name>
    <name evidence="2" type="ORF">GHY86_20035</name>
    <name evidence="3" type="ORF">HKB35_15470</name>
</gene>
<dbReference type="AlphaFoldDB" id="A0A0P7DWN5"/>
<reference evidence="4 5" key="1">
    <citation type="submission" date="2017-12" db="EMBL/GenBank/DDBJ databases">
        <title>FDA dAtabase for Regulatory Grade micrObial Sequences (FDA-ARGOS): Supporting development and validation of Infectious Disease Dx tests.</title>
        <authorList>
            <person name="Hoffmann M."/>
            <person name="Allard M."/>
            <person name="Evans P."/>
            <person name="Brown E."/>
            <person name="Tallon L.J."/>
            <person name="Sadzewicz L."/>
            <person name="Sengamalay N."/>
            <person name="Ott S."/>
            <person name="Godinez A."/>
            <person name="Nagaraj S."/>
            <person name="Vavikolanu K."/>
            <person name="Aluvathingal J."/>
            <person name="Nadendla S."/>
            <person name="Hobson J."/>
            <person name="Sichtig H."/>
        </authorList>
    </citation>
    <scope>NUCLEOTIDE SEQUENCE [LARGE SCALE GENOMIC DNA]</scope>
    <source>
        <strain evidence="5">ATCC 17749</strain>
        <strain evidence="4">FDAARGOS_97</strain>
    </source>
</reference>
<keyword evidence="1" id="KW-0472">Membrane</keyword>
<accession>A0A0P7DWN5</accession>
<dbReference type="RefSeq" id="WP_005388493.1">
    <property type="nucleotide sequence ID" value="NZ_AP023186.1"/>
</dbReference>
<organism evidence="2 7">
    <name type="scientific">Vibrio alginolyticus</name>
    <dbReference type="NCBI Taxonomy" id="663"/>
    <lineage>
        <taxon>Bacteria</taxon>
        <taxon>Pseudomonadati</taxon>
        <taxon>Pseudomonadota</taxon>
        <taxon>Gammaproteobacteria</taxon>
        <taxon>Vibrionales</taxon>
        <taxon>Vibrionaceae</taxon>
        <taxon>Vibrio</taxon>
    </lineage>
</organism>
<evidence type="ECO:0000313" key="5">
    <source>
        <dbReference type="Proteomes" id="UP000054316"/>
    </source>
</evidence>
<feature type="transmembrane region" description="Helical" evidence="1">
    <location>
        <begin position="96"/>
        <end position="118"/>
    </location>
</feature>
<evidence type="ECO:0000313" key="7">
    <source>
        <dbReference type="Proteomes" id="UP000714625"/>
    </source>
</evidence>
<evidence type="ECO:0000313" key="4">
    <source>
        <dbReference type="EMBL" id="PNP20627.1"/>
    </source>
</evidence>
<dbReference type="Proteomes" id="UP000714625">
    <property type="component" value="Unassembled WGS sequence"/>
</dbReference>
<comment type="caution">
    <text evidence="2">The sequence shown here is derived from an EMBL/GenBank/DDBJ whole genome shotgun (WGS) entry which is preliminary data.</text>
</comment>
<dbReference type="EMBL" id="LOSN02000002">
    <property type="protein sequence ID" value="PNP20627.1"/>
    <property type="molecule type" value="Genomic_DNA"/>
</dbReference>